<dbReference type="PANTHER" id="PTHR11236:SF50">
    <property type="entry name" value="AMINODEOXYCHORISMATE SYNTHASE COMPONENT 1"/>
    <property type="match status" value="1"/>
</dbReference>
<accession>A0A2K3YT37</accession>
<dbReference type="InterPro" id="IPR015890">
    <property type="entry name" value="Chorismate_C"/>
</dbReference>
<dbReference type="Proteomes" id="UP000242752">
    <property type="component" value="Unassembled WGS sequence"/>
</dbReference>
<feature type="domain" description="Chorismate-utilising enzyme C-terminal" evidence="1">
    <location>
        <begin position="121"/>
        <end position="374"/>
    </location>
</feature>
<dbReference type="PANTHER" id="PTHR11236">
    <property type="entry name" value="AMINOBENZOATE/ANTHRANILATE SYNTHASE"/>
    <property type="match status" value="1"/>
</dbReference>
<dbReference type="Pfam" id="PF00425">
    <property type="entry name" value="Chorismate_bind"/>
    <property type="match status" value="1"/>
</dbReference>
<protein>
    <submittedName>
        <fullName evidence="2">Aminodeoxychorismate synthase, component I</fullName>
    </submittedName>
</protein>
<name>A0A2K3YT37_9STAP</name>
<dbReference type="NCBIfam" id="TIGR00553">
    <property type="entry name" value="pabB"/>
    <property type="match status" value="1"/>
</dbReference>
<keyword evidence="3" id="KW-1185">Reference proteome</keyword>
<gene>
    <name evidence="2" type="primary">pabB</name>
    <name evidence="2" type="ORF">CD122_04570</name>
</gene>
<evidence type="ECO:0000259" key="1">
    <source>
        <dbReference type="Pfam" id="PF00425"/>
    </source>
</evidence>
<dbReference type="OrthoDB" id="9803598at2"/>
<dbReference type="GO" id="GO:0000162">
    <property type="term" value="P:L-tryptophan biosynthetic process"/>
    <property type="evidence" value="ECO:0007669"/>
    <property type="project" value="TreeGrafter"/>
</dbReference>
<evidence type="ECO:0000313" key="2">
    <source>
        <dbReference type="EMBL" id="PNZ28398.1"/>
    </source>
</evidence>
<sequence length="381" mass="42815">MVVKFNYTYYIDEQHTTQYRYTFDQPCASYVAYTLDDVGKVVAQAEKHQKTGDYVALYLAYEAAPYYNQQFETYTPSDGIYAACYAFDAPVHTDKLDDDKGDEQFEMPAFKFTETQDVITSSIQEIQRQIIDGWTYQVNYTTRLEAPAVTPIAALYERLTRQANGNYTALIDTEDLQIASISPELFFQVGTFDGGERTVMSKPMKGTMPRGTTAAEDQANYEALRQSAKDRAENIMIVDLLRNDIARIAQQGTVRVGPLCAIETYPTVYQMTTMVLGTIAQETTLNDLMRALFPCGSITGAPKVNTMSIIHRLESTPRHCYCGTIGLLHPDGNAVFNVPIRTVQQLDTRFVYGVGAGITIDSNPEQEYKEFQDKTRILKGS</sequence>
<dbReference type="Gene3D" id="3.60.120.10">
    <property type="entry name" value="Anthranilate synthase"/>
    <property type="match status" value="1"/>
</dbReference>
<dbReference type="PRINTS" id="PR00095">
    <property type="entry name" value="ANTSNTHASEI"/>
</dbReference>
<proteinExistence type="predicted"/>
<dbReference type="InterPro" id="IPR005802">
    <property type="entry name" value="ADC_synth_comp_1"/>
</dbReference>
<dbReference type="AlphaFoldDB" id="A0A2K3YT37"/>
<dbReference type="SUPFAM" id="SSF56322">
    <property type="entry name" value="ADC synthase"/>
    <property type="match status" value="1"/>
</dbReference>
<dbReference type="GO" id="GO:0009396">
    <property type="term" value="P:folic acid-containing compound biosynthetic process"/>
    <property type="evidence" value="ECO:0007669"/>
    <property type="project" value="InterPro"/>
</dbReference>
<dbReference type="InterPro" id="IPR005801">
    <property type="entry name" value="ADC_synthase"/>
</dbReference>
<organism evidence="2 3">
    <name type="scientific">Staphylococcus rostri</name>
    <dbReference type="NCBI Taxonomy" id="522262"/>
    <lineage>
        <taxon>Bacteria</taxon>
        <taxon>Bacillati</taxon>
        <taxon>Bacillota</taxon>
        <taxon>Bacilli</taxon>
        <taxon>Bacillales</taxon>
        <taxon>Staphylococcaceae</taxon>
        <taxon>Staphylococcus</taxon>
    </lineage>
</organism>
<dbReference type="InterPro" id="IPR019999">
    <property type="entry name" value="Anth_synth_I-like"/>
</dbReference>
<evidence type="ECO:0000313" key="3">
    <source>
        <dbReference type="Proteomes" id="UP000242752"/>
    </source>
</evidence>
<reference evidence="2 3" key="1">
    <citation type="submission" date="2017-08" db="EMBL/GenBank/DDBJ databases">
        <title>Draft genome sequences of 64 type strains of genus Staph aureus.</title>
        <authorList>
            <person name="Cole K."/>
            <person name="Golubchik T."/>
            <person name="Russell J."/>
            <person name="Foster D."/>
            <person name="Llewelyn M."/>
            <person name="Wilson D."/>
            <person name="Crook D."/>
            <person name="Paul J."/>
        </authorList>
    </citation>
    <scope>NUCLEOTIDE SEQUENCE [LARGE SCALE GENOMIC DNA]</scope>
    <source>
        <strain evidence="2 3">DSM 21968</strain>
    </source>
</reference>
<dbReference type="GO" id="GO:0046820">
    <property type="term" value="F:4-amino-4-deoxychorismate synthase activity"/>
    <property type="evidence" value="ECO:0007669"/>
    <property type="project" value="TreeGrafter"/>
</dbReference>
<dbReference type="EMBL" id="PPRF01000023">
    <property type="protein sequence ID" value="PNZ28398.1"/>
    <property type="molecule type" value="Genomic_DNA"/>
</dbReference>
<dbReference type="RefSeq" id="WP_103357826.1">
    <property type="nucleotide sequence ID" value="NZ_CP113107.1"/>
</dbReference>
<comment type="caution">
    <text evidence="2">The sequence shown here is derived from an EMBL/GenBank/DDBJ whole genome shotgun (WGS) entry which is preliminary data.</text>
</comment>